<dbReference type="EMBL" id="JACASI010000034">
    <property type="protein sequence ID" value="MCQ3830570.1"/>
    <property type="molecule type" value="Genomic_DNA"/>
</dbReference>
<evidence type="ECO:0000313" key="2">
    <source>
        <dbReference type="EMBL" id="MCQ3830570.1"/>
    </source>
</evidence>
<accession>A0ABT1P376</accession>
<gene>
    <name evidence="2" type="ORF">HXX02_14080</name>
</gene>
<keyword evidence="3" id="KW-1185">Reference proteome</keyword>
<proteinExistence type="predicted"/>
<feature type="region of interest" description="Disordered" evidence="1">
    <location>
        <begin position="152"/>
        <end position="182"/>
    </location>
</feature>
<evidence type="ECO:0000313" key="3">
    <source>
        <dbReference type="Proteomes" id="UP001205566"/>
    </source>
</evidence>
<evidence type="ECO:0000256" key="1">
    <source>
        <dbReference type="SAM" id="MobiDB-lite"/>
    </source>
</evidence>
<sequence>MASLQDQLLKAGLVDGKKAKQISKEKRKQNKVAKKSGEVQVDEAKLAAEQARAAKVAKDRELNAQREAAAQEKAIQAQVKQLIERNKQPKGANGKDDIAYHFTFDKKVKKIYVSAAVQDHLTAGRLLIVGEGEQFELVPKIVADKIAERNPAMVVQPPENSSAAPDEDDPYAGYEIPDDLMW</sequence>
<name>A0ABT1P376_9GAMM</name>
<feature type="compositionally biased region" description="Acidic residues" evidence="1">
    <location>
        <begin position="165"/>
        <end position="182"/>
    </location>
</feature>
<reference evidence="2" key="1">
    <citation type="thesis" date="2020" institute="Technische Universitat Dresden" country="Dresden, Germany">
        <title>The Agarolytic System of Microbulbifer elongatus PORT2, Isolated from Batu Karas, Pangandaran West Java Indonesia.</title>
        <authorList>
            <person name="Anggraeni S.R."/>
        </authorList>
    </citation>
    <scope>NUCLEOTIDE SEQUENCE</scope>
    <source>
        <strain evidence="2">PORT2</strain>
    </source>
</reference>
<comment type="caution">
    <text evidence="2">The sequence shown here is derived from an EMBL/GenBank/DDBJ whole genome shotgun (WGS) entry which is preliminary data.</text>
</comment>
<protein>
    <submittedName>
        <fullName evidence="2">DUF2058 domain-containing protein</fullName>
    </submittedName>
</protein>
<dbReference type="Pfam" id="PF09831">
    <property type="entry name" value="DUF2058"/>
    <property type="match status" value="1"/>
</dbReference>
<dbReference type="Proteomes" id="UP001205566">
    <property type="component" value="Unassembled WGS sequence"/>
</dbReference>
<organism evidence="2 3">
    <name type="scientific">Microbulbifer elongatus</name>
    <dbReference type="NCBI Taxonomy" id="86173"/>
    <lineage>
        <taxon>Bacteria</taxon>
        <taxon>Pseudomonadati</taxon>
        <taxon>Pseudomonadota</taxon>
        <taxon>Gammaproteobacteria</taxon>
        <taxon>Cellvibrionales</taxon>
        <taxon>Microbulbiferaceae</taxon>
        <taxon>Microbulbifer</taxon>
    </lineage>
</organism>
<dbReference type="InterPro" id="IPR018636">
    <property type="entry name" value="DUF2058"/>
</dbReference>
<dbReference type="RefSeq" id="WP_255875488.1">
    <property type="nucleotide sequence ID" value="NZ_JACASI010000034.1"/>
</dbReference>